<reference evidence="11" key="1">
    <citation type="submission" date="2022-05" db="EMBL/GenBank/DDBJ databases">
        <title>An RpoN-dependent PEP-CTERM gene is involved in floc formation of an Aquincola tertiaricarbonis strain.</title>
        <authorList>
            <person name="Qiu D."/>
            <person name="Xia M."/>
        </authorList>
    </citation>
    <scope>NUCLEOTIDE SEQUENCE</scope>
    <source>
        <strain evidence="11">RN12</strain>
    </source>
</reference>
<dbReference type="InterPro" id="IPR036628">
    <property type="entry name" value="Clp_N_dom_sf"/>
</dbReference>
<dbReference type="Proteomes" id="UP001056201">
    <property type="component" value="Chromosome 2"/>
</dbReference>
<dbReference type="InterPro" id="IPR018368">
    <property type="entry name" value="ClpA/B_CS1"/>
</dbReference>
<dbReference type="Pfam" id="PF07724">
    <property type="entry name" value="AAA_2"/>
    <property type="match status" value="1"/>
</dbReference>
<dbReference type="SUPFAM" id="SSF52540">
    <property type="entry name" value="P-loop containing nucleoside triphosphate hydrolases"/>
    <property type="match status" value="2"/>
</dbReference>
<dbReference type="InterPro" id="IPR004176">
    <property type="entry name" value="Clp_R_N"/>
</dbReference>
<comment type="similarity">
    <text evidence="1">Belongs to the ClpA/ClpB family.</text>
</comment>
<dbReference type="EMBL" id="CP097636">
    <property type="protein sequence ID" value="URI08894.1"/>
    <property type="molecule type" value="Genomic_DNA"/>
</dbReference>
<dbReference type="InterPro" id="IPR017729">
    <property type="entry name" value="ATPase_T6SS_ClpV1"/>
</dbReference>
<accession>A0ABY4SCD9</accession>
<dbReference type="PROSITE" id="PS00870">
    <property type="entry name" value="CLPAB_1"/>
    <property type="match status" value="1"/>
</dbReference>
<dbReference type="InterPro" id="IPR003959">
    <property type="entry name" value="ATPase_AAA_core"/>
</dbReference>
<dbReference type="CDD" id="cd19499">
    <property type="entry name" value="RecA-like_ClpB_Hsp104-like"/>
    <property type="match status" value="1"/>
</dbReference>
<dbReference type="SUPFAM" id="SSF81923">
    <property type="entry name" value="Double Clp-N motif"/>
    <property type="match status" value="1"/>
</dbReference>
<keyword evidence="2 7" id="KW-0677">Repeat</keyword>
<dbReference type="Pfam" id="PF23569">
    <property type="entry name" value="NBD_SMAX1"/>
    <property type="match status" value="1"/>
</dbReference>
<dbReference type="PROSITE" id="PS51903">
    <property type="entry name" value="CLP_R"/>
    <property type="match status" value="1"/>
</dbReference>
<evidence type="ECO:0000256" key="5">
    <source>
        <dbReference type="ARBA" id="ARBA00023186"/>
    </source>
</evidence>
<dbReference type="RefSeq" id="WP_250197112.1">
    <property type="nucleotide sequence ID" value="NZ_CP097636.1"/>
</dbReference>
<dbReference type="InterPro" id="IPR003593">
    <property type="entry name" value="AAA+_ATPase"/>
</dbReference>
<dbReference type="InterPro" id="IPR001270">
    <property type="entry name" value="ClpA/B"/>
</dbReference>
<evidence type="ECO:0000256" key="1">
    <source>
        <dbReference type="ARBA" id="ARBA00008675"/>
    </source>
</evidence>
<dbReference type="Gene3D" id="3.40.50.300">
    <property type="entry name" value="P-loop containing nucleotide triphosphate hydrolases"/>
    <property type="match status" value="3"/>
</dbReference>
<organism evidence="11 12">
    <name type="scientific">Aquincola tertiaricarbonis</name>
    <dbReference type="NCBI Taxonomy" id="391953"/>
    <lineage>
        <taxon>Bacteria</taxon>
        <taxon>Pseudomonadati</taxon>
        <taxon>Pseudomonadota</taxon>
        <taxon>Betaproteobacteria</taxon>
        <taxon>Burkholderiales</taxon>
        <taxon>Sphaerotilaceae</taxon>
        <taxon>Aquincola</taxon>
    </lineage>
</organism>
<proteinExistence type="inferred from homology"/>
<dbReference type="SMART" id="SM00382">
    <property type="entry name" value="AAA"/>
    <property type="match status" value="2"/>
</dbReference>
<dbReference type="InterPro" id="IPR050130">
    <property type="entry name" value="ClpA_ClpB"/>
</dbReference>
<keyword evidence="8" id="KW-0175">Coiled coil</keyword>
<keyword evidence="5" id="KW-0143">Chaperone</keyword>
<keyword evidence="4" id="KW-0067">ATP-binding</keyword>
<dbReference type="InterPro" id="IPR041546">
    <property type="entry name" value="ClpA/ClpB_AAA_lid"/>
</dbReference>
<feature type="coiled-coil region" evidence="8">
    <location>
        <begin position="444"/>
        <end position="495"/>
    </location>
</feature>
<name>A0ABY4SCD9_AQUTE</name>
<dbReference type="CDD" id="cd00009">
    <property type="entry name" value="AAA"/>
    <property type="match status" value="1"/>
</dbReference>
<protein>
    <submittedName>
        <fullName evidence="11">Type VI secretion system ATPase TssH</fullName>
    </submittedName>
</protein>
<dbReference type="Gene3D" id="1.10.1780.10">
    <property type="entry name" value="Clp, N-terminal domain"/>
    <property type="match status" value="1"/>
</dbReference>
<evidence type="ECO:0000256" key="7">
    <source>
        <dbReference type="PROSITE-ProRule" id="PRU01251"/>
    </source>
</evidence>
<evidence type="ECO:0000256" key="6">
    <source>
        <dbReference type="ARBA" id="ARBA00025613"/>
    </source>
</evidence>
<feature type="compositionally biased region" description="Gly residues" evidence="9">
    <location>
        <begin position="164"/>
        <end position="179"/>
    </location>
</feature>
<dbReference type="SMART" id="SM01086">
    <property type="entry name" value="ClpB_D2-small"/>
    <property type="match status" value="1"/>
</dbReference>
<dbReference type="PANTHER" id="PTHR11638">
    <property type="entry name" value="ATP-DEPENDENT CLP PROTEASE"/>
    <property type="match status" value="1"/>
</dbReference>
<evidence type="ECO:0000256" key="2">
    <source>
        <dbReference type="ARBA" id="ARBA00022737"/>
    </source>
</evidence>
<dbReference type="PRINTS" id="PR00300">
    <property type="entry name" value="CLPPROTEASEA"/>
</dbReference>
<dbReference type="PANTHER" id="PTHR11638:SF184">
    <property type="entry name" value="ATPASE WITH CHAPERONE ACTIVITY"/>
    <property type="match status" value="1"/>
</dbReference>
<keyword evidence="12" id="KW-1185">Reference proteome</keyword>
<comment type="function">
    <text evidence="6">Part of a stress-induced multi-chaperone system, it is involved in the recovery of the cell from heat-induced damage, in cooperation with DnaK, DnaJ and GrpE. Acts before DnaK, in the processing of protein aggregates. Protein binding stimulates the ATPase activity; ATP hydrolysis unfolds the denatured protein aggregates, which probably helps expose new hydrophobic binding sites on the surface of ClpB-bound aggregates, contributing to the solubilization and refolding of denatured protein aggregates by DnaK.</text>
</comment>
<sequence>MADISRVAVFGKLNALAYKAVEGATVFCKLRGNPTVELEHWIAQILQNPDSDWHRIVKHYGLDASVLAKDITTALDRLPRGATSISNISDTIDTAVERGWVYGSLMFGDSAVRTGTLLLGMLKTGLLRNALYAMSRQFERIKPDDLADNLARITEGSPEDGQGATDGSGVGSGAPGEGSGAIAPAAMGKQEALKKFTTDLTEQARSGKMDPIVGRDDEIRQVVDILMRRRQNNPILVGEAGVGKTAVVEGFAQRIARGDVPPALKDVKLLALDVGLLQAGASMKGEFEQRLRSVIEEVQASTQPIILFVDETHTLVGAGGQAGTGDAANLLKPALARGTLRTVGATTWAEYKKYIEKDPALTRRFQNVQVDEPDEKKAILMMRGVASTMEKHHQVQILDEALEAAVKLSHRYIPARQLPDKSVSLLDTACARVAVSLHATPAEVDDSRKRIESLETELQIIGREKAIGIEVRERETDATAALADERGRLAQLEERWAGEKALVDELLTLRAQLRGGPGGTQPVEGTGSTLEAQAAAEVQAAAGADREAALARLREVQQQLTTLQGESPLILPTVDYQAVAAVVGDWTGIPVGRMQRNEIETVLKLPQLLAQRVIGQDHAMEMIAKRIQTSRAGLDNPSKPIGVFMLAGTSGVGKTETALALAEALYGGEQNLIVINMSEYQEAHTVSSLKGAPPGYVGYGEGGVLTEAVRRKPYSVVLLDEVEKAHPDVHELFFQVFDKGFMEDGEGRSIDFKNTLILLTTNAGTDLIASMCKDPELMPDPEGMAKALREPLLKIFPPALLGRLVTIPYYPLSDEMLGSIVRLQLGRIKKRVEARYKIPFEVGDDVVKLVVSRCTESESGGRMIDAILTNTMLPDISREFLTRMMEGKPIERVKVSVVDGNFSYGF</sequence>
<evidence type="ECO:0000313" key="12">
    <source>
        <dbReference type="Proteomes" id="UP001056201"/>
    </source>
</evidence>
<evidence type="ECO:0000256" key="9">
    <source>
        <dbReference type="SAM" id="MobiDB-lite"/>
    </source>
</evidence>
<evidence type="ECO:0000256" key="8">
    <source>
        <dbReference type="SAM" id="Coils"/>
    </source>
</evidence>
<evidence type="ECO:0000256" key="4">
    <source>
        <dbReference type="ARBA" id="ARBA00022840"/>
    </source>
</evidence>
<evidence type="ECO:0000313" key="11">
    <source>
        <dbReference type="EMBL" id="URI08894.1"/>
    </source>
</evidence>
<dbReference type="NCBIfam" id="TIGR03345">
    <property type="entry name" value="VI_ClpV1"/>
    <property type="match status" value="1"/>
</dbReference>
<feature type="region of interest" description="Disordered" evidence="9">
    <location>
        <begin position="153"/>
        <end position="182"/>
    </location>
</feature>
<feature type="domain" description="Clp R" evidence="10">
    <location>
        <begin position="10"/>
        <end position="156"/>
    </location>
</feature>
<dbReference type="Pfam" id="PF10431">
    <property type="entry name" value="ClpB_D2-small"/>
    <property type="match status" value="1"/>
</dbReference>
<dbReference type="Pfam" id="PF17871">
    <property type="entry name" value="AAA_lid_9"/>
    <property type="match status" value="1"/>
</dbReference>
<dbReference type="InterPro" id="IPR019489">
    <property type="entry name" value="Clp_ATPase_C"/>
</dbReference>
<evidence type="ECO:0000256" key="3">
    <source>
        <dbReference type="ARBA" id="ARBA00022741"/>
    </source>
</evidence>
<dbReference type="InterPro" id="IPR058680">
    <property type="entry name" value="NBD_SMAX1-like"/>
</dbReference>
<keyword evidence="3" id="KW-0547">Nucleotide-binding</keyword>
<gene>
    <name evidence="11" type="primary">tssH</name>
    <name evidence="11" type="ORF">MW290_25330</name>
</gene>
<evidence type="ECO:0000259" key="10">
    <source>
        <dbReference type="PROSITE" id="PS51903"/>
    </source>
</evidence>
<dbReference type="InterPro" id="IPR027417">
    <property type="entry name" value="P-loop_NTPase"/>
</dbReference>
<dbReference type="Gene3D" id="1.10.8.60">
    <property type="match status" value="1"/>
</dbReference>